<gene>
    <name evidence="2" type="ORF">BC938DRAFT_473767</name>
</gene>
<proteinExistence type="predicted"/>
<comment type="caution">
    <text evidence="2">The sequence shown here is derived from an EMBL/GenBank/DDBJ whole genome shotgun (WGS) entry which is preliminary data.</text>
</comment>
<feature type="compositionally biased region" description="Basic and acidic residues" evidence="1">
    <location>
        <begin position="134"/>
        <end position="143"/>
    </location>
</feature>
<dbReference type="Proteomes" id="UP000274822">
    <property type="component" value="Unassembled WGS sequence"/>
</dbReference>
<protein>
    <submittedName>
        <fullName evidence="2">Uncharacterized protein</fullName>
    </submittedName>
</protein>
<reference evidence="2 3" key="1">
    <citation type="journal article" date="2018" name="New Phytol.">
        <title>Phylogenomics of Endogonaceae and evolution of mycorrhizas within Mucoromycota.</title>
        <authorList>
            <person name="Chang Y."/>
            <person name="Desiro A."/>
            <person name="Na H."/>
            <person name="Sandor L."/>
            <person name="Lipzen A."/>
            <person name="Clum A."/>
            <person name="Barry K."/>
            <person name="Grigoriev I.V."/>
            <person name="Martin F.M."/>
            <person name="Stajich J.E."/>
            <person name="Smith M.E."/>
            <person name="Bonito G."/>
            <person name="Spatafora J.W."/>
        </authorList>
    </citation>
    <scope>NUCLEOTIDE SEQUENCE [LARGE SCALE GENOMIC DNA]</scope>
    <source>
        <strain evidence="2 3">AD002</strain>
    </source>
</reference>
<keyword evidence="3" id="KW-1185">Reference proteome</keyword>
<dbReference type="AlphaFoldDB" id="A0A433QT17"/>
<dbReference type="EMBL" id="RBNJ01001638">
    <property type="protein sequence ID" value="RUS32930.1"/>
    <property type="molecule type" value="Genomic_DNA"/>
</dbReference>
<sequence>MKLRNINFSTSLKSCGSFDPINQPPSQNSTPLPIYSLNLYSSPAVSCTPLSRKLALRDECPFELFQELERQFILLVQCFLTHDSLHRRRVLANGVLGVLHFSSPKGALRVAGYFLEDPMHQSREDLIPPTPYPDSRRESSLPL</sequence>
<evidence type="ECO:0000313" key="3">
    <source>
        <dbReference type="Proteomes" id="UP000274822"/>
    </source>
</evidence>
<accession>A0A433QT17</accession>
<evidence type="ECO:0000313" key="2">
    <source>
        <dbReference type="EMBL" id="RUS32930.1"/>
    </source>
</evidence>
<name>A0A433QT17_9FUNG</name>
<evidence type="ECO:0000256" key="1">
    <source>
        <dbReference type="SAM" id="MobiDB-lite"/>
    </source>
</evidence>
<feature type="region of interest" description="Disordered" evidence="1">
    <location>
        <begin position="122"/>
        <end position="143"/>
    </location>
</feature>
<organism evidence="2 3">
    <name type="scientific">Jimgerdemannia flammicorona</name>
    <dbReference type="NCBI Taxonomy" id="994334"/>
    <lineage>
        <taxon>Eukaryota</taxon>
        <taxon>Fungi</taxon>
        <taxon>Fungi incertae sedis</taxon>
        <taxon>Mucoromycota</taxon>
        <taxon>Mucoromycotina</taxon>
        <taxon>Endogonomycetes</taxon>
        <taxon>Endogonales</taxon>
        <taxon>Endogonaceae</taxon>
        <taxon>Jimgerdemannia</taxon>
    </lineage>
</organism>